<dbReference type="Pfam" id="PF12802">
    <property type="entry name" value="MarR_2"/>
    <property type="match status" value="1"/>
</dbReference>
<dbReference type="InterPro" id="IPR036390">
    <property type="entry name" value="WH_DNA-bd_sf"/>
</dbReference>
<keyword evidence="6" id="KW-1185">Reference proteome</keyword>
<gene>
    <name evidence="5" type="ORF">GCM10023090_10970</name>
</gene>
<comment type="caution">
    <text evidence="5">The sequence shown here is derived from an EMBL/GenBank/DDBJ whole genome shotgun (WGS) entry which is preliminary data.</text>
</comment>
<dbReference type="PANTHER" id="PTHR33164:SF43">
    <property type="entry name" value="HTH-TYPE TRANSCRIPTIONAL REPRESSOR YETL"/>
    <property type="match status" value="1"/>
</dbReference>
<keyword evidence="1" id="KW-0805">Transcription regulation</keyword>
<dbReference type="SUPFAM" id="SSF46785">
    <property type="entry name" value="Winged helix' DNA-binding domain"/>
    <property type="match status" value="1"/>
</dbReference>
<name>A0ABP8L4P1_9BURK</name>
<dbReference type="Proteomes" id="UP001501788">
    <property type="component" value="Unassembled WGS sequence"/>
</dbReference>
<dbReference type="InterPro" id="IPR000835">
    <property type="entry name" value="HTH_MarR-typ"/>
</dbReference>
<proteinExistence type="predicted"/>
<dbReference type="PROSITE" id="PS50995">
    <property type="entry name" value="HTH_MARR_2"/>
    <property type="match status" value="1"/>
</dbReference>
<evidence type="ECO:0000313" key="5">
    <source>
        <dbReference type="EMBL" id="GAA4421590.1"/>
    </source>
</evidence>
<dbReference type="InterPro" id="IPR039422">
    <property type="entry name" value="MarR/SlyA-like"/>
</dbReference>
<dbReference type="InterPro" id="IPR036388">
    <property type="entry name" value="WH-like_DNA-bd_sf"/>
</dbReference>
<keyword evidence="3" id="KW-0804">Transcription</keyword>
<dbReference type="Gene3D" id="1.10.10.10">
    <property type="entry name" value="Winged helix-like DNA-binding domain superfamily/Winged helix DNA-binding domain"/>
    <property type="match status" value="1"/>
</dbReference>
<keyword evidence="2" id="KW-0238">DNA-binding</keyword>
<evidence type="ECO:0000256" key="1">
    <source>
        <dbReference type="ARBA" id="ARBA00023015"/>
    </source>
</evidence>
<evidence type="ECO:0000256" key="2">
    <source>
        <dbReference type="ARBA" id="ARBA00023125"/>
    </source>
</evidence>
<dbReference type="PANTHER" id="PTHR33164">
    <property type="entry name" value="TRANSCRIPTIONAL REGULATOR, MARR FAMILY"/>
    <property type="match status" value="1"/>
</dbReference>
<dbReference type="PROSITE" id="PS01117">
    <property type="entry name" value="HTH_MARR_1"/>
    <property type="match status" value="1"/>
</dbReference>
<dbReference type="EMBL" id="BAABEX010000007">
    <property type="protein sequence ID" value="GAA4421590.1"/>
    <property type="molecule type" value="Genomic_DNA"/>
</dbReference>
<reference evidence="6" key="1">
    <citation type="journal article" date="2019" name="Int. J. Syst. Evol. Microbiol.">
        <title>The Global Catalogue of Microorganisms (GCM) 10K type strain sequencing project: providing services to taxonomists for standard genome sequencing and annotation.</title>
        <authorList>
            <consortium name="The Broad Institute Genomics Platform"/>
            <consortium name="The Broad Institute Genome Sequencing Center for Infectious Disease"/>
            <person name="Wu L."/>
            <person name="Ma J."/>
        </authorList>
    </citation>
    <scope>NUCLEOTIDE SEQUENCE [LARGE SCALE GENOMIC DNA]</scope>
    <source>
        <strain evidence="6">JCM 31890</strain>
    </source>
</reference>
<feature type="domain" description="HTH marR-type" evidence="4">
    <location>
        <begin position="39"/>
        <end position="173"/>
    </location>
</feature>
<accession>A0ABP8L4P1</accession>
<dbReference type="SMART" id="SM00347">
    <property type="entry name" value="HTH_MARR"/>
    <property type="match status" value="1"/>
</dbReference>
<organism evidence="5 6">
    <name type="scientific">Acidovorax lacteus</name>
    <dbReference type="NCBI Taxonomy" id="1924988"/>
    <lineage>
        <taxon>Bacteria</taxon>
        <taxon>Pseudomonadati</taxon>
        <taxon>Pseudomonadota</taxon>
        <taxon>Betaproteobacteria</taxon>
        <taxon>Burkholderiales</taxon>
        <taxon>Comamonadaceae</taxon>
        <taxon>Acidovorax</taxon>
    </lineage>
</organism>
<evidence type="ECO:0000256" key="3">
    <source>
        <dbReference type="ARBA" id="ARBA00023163"/>
    </source>
</evidence>
<sequence>MVWMPERMHAALNLPPTPDALGDHQIGLEARAQAGDHLDTRIWLRLLACSTQIEQQIRQRLRTRFGTTLPRFDYLAQLDRHPEGLRMNVLSRYLMVTGGNVTGLTDQLVKDGWVERLPDPQDRRSLRVMLTERGRAEFALMAAEHERWLAELLGGLPLPDKQALYDQLGRLRIHLAQLADTPASHPVEGSAHD</sequence>
<evidence type="ECO:0000313" key="6">
    <source>
        <dbReference type="Proteomes" id="UP001501788"/>
    </source>
</evidence>
<protein>
    <submittedName>
        <fullName evidence="5">MarR family transcriptional regulator</fullName>
    </submittedName>
</protein>
<dbReference type="PRINTS" id="PR00598">
    <property type="entry name" value="HTHMARR"/>
</dbReference>
<evidence type="ECO:0000259" key="4">
    <source>
        <dbReference type="PROSITE" id="PS50995"/>
    </source>
</evidence>
<dbReference type="InterPro" id="IPR023187">
    <property type="entry name" value="Tscrpt_reg_MarR-type_CS"/>
</dbReference>